<organism evidence="2 3">
    <name type="scientific">Ophiocordyceps unilateralis</name>
    <name type="common">Zombie-ant fungus</name>
    <name type="synonym">Torrubia unilateralis</name>
    <dbReference type="NCBI Taxonomy" id="268505"/>
    <lineage>
        <taxon>Eukaryota</taxon>
        <taxon>Fungi</taxon>
        <taxon>Dikarya</taxon>
        <taxon>Ascomycota</taxon>
        <taxon>Pezizomycotina</taxon>
        <taxon>Sordariomycetes</taxon>
        <taxon>Hypocreomycetidae</taxon>
        <taxon>Hypocreales</taxon>
        <taxon>Ophiocordycipitaceae</taxon>
        <taxon>Ophiocordyceps</taxon>
    </lineage>
</organism>
<sequence length="157" mass="17735">MDGPDNHGRQPELTGYLSPPSWPGASREQYPTAHVPPRHGDIRPTSTRRGAASPSIRELLVSGRGERYRPSRHPLNRRRQEFAIHHPADEQFRPGVAGSERIREAFPKATLRGTRPPMDTHRQATRAPLRTNEVAAARAYLHVLQRLGRKVLRAKRA</sequence>
<feature type="compositionally biased region" description="Basic and acidic residues" evidence="1">
    <location>
        <begin position="1"/>
        <end position="10"/>
    </location>
</feature>
<name>A0A2A9PLT6_OPHUN</name>
<protein>
    <submittedName>
        <fullName evidence="2">Uncharacterized protein</fullName>
    </submittedName>
</protein>
<proteinExistence type="predicted"/>
<reference evidence="2 3" key="2">
    <citation type="journal article" date="2017" name="Sci. Rep.">
        <title>Ant-infecting Ophiocordyceps genomes reveal a high diversity of potential behavioral manipulation genes and a possible major role for enterotoxins.</title>
        <authorList>
            <person name="de Bekker C."/>
            <person name="Ohm R.A."/>
            <person name="Evans H.C."/>
            <person name="Brachmann A."/>
            <person name="Hughes D.P."/>
        </authorList>
    </citation>
    <scope>NUCLEOTIDE SEQUENCE [LARGE SCALE GENOMIC DNA]</scope>
    <source>
        <strain evidence="2 3">SC16a</strain>
    </source>
</reference>
<dbReference type="AlphaFoldDB" id="A0A2A9PLT6"/>
<reference evidence="2 3" key="1">
    <citation type="journal article" date="2015" name="BMC Genomics">
        <title>Gene expression during zombie ant biting behavior reflects the complexity underlying fungal parasitic behavioral manipulation.</title>
        <authorList>
            <person name="de Bekker C."/>
            <person name="Ohm R.A."/>
            <person name="Loreto R.G."/>
            <person name="Sebastian A."/>
            <person name="Albert I."/>
            <person name="Merrow M."/>
            <person name="Brachmann A."/>
            <person name="Hughes D.P."/>
        </authorList>
    </citation>
    <scope>NUCLEOTIDE SEQUENCE [LARGE SCALE GENOMIC DNA]</scope>
    <source>
        <strain evidence="2 3">SC16a</strain>
    </source>
</reference>
<dbReference type="Proteomes" id="UP000037136">
    <property type="component" value="Unassembled WGS sequence"/>
</dbReference>
<comment type="caution">
    <text evidence="2">The sequence shown here is derived from an EMBL/GenBank/DDBJ whole genome shotgun (WGS) entry which is preliminary data.</text>
</comment>
<evidence type="ECO:0000256" key="1">
    <source>
        <dbReference type="SAM" id="MobiDB-lite"/>
    </source>
</evidence>
<gene>
    <name evidence="2" type="ORF">XA68_15995</name>
</gene>
<dbReference type="EMBL" id="LAZP02000051">
    <property type="protein sequence ID" value="PFH61867.1"/>
    <property type="molecule type" value="Genomic_DNA"/>
</dbReference>
<feature type="region of interest" description="Disordered" evidence="1">
    <location>
        <begin position="1"/>
        <end position="75"/>
    </location>
</feature>
<accession>A0A2A9PLT6</accession>
<evidence type="ECO:0000313" key="3">
    <source>
        <dbReference type="Proteomes" id="UP000037136"/>
    </source>
</evidence>
<feature type="region of interest" description="Disordered" evidence="1">
    <location>
        <begin position="107"/>
        <end position="129"/>
    </location>
</feature>
<keyword evidence="3" id="KW-1185">Reference proteome</keyword>
<evidence type="ECO:0000313" key="2">
    <source>
        <dbReference type="EMBL" id="PFH61867.1"/>
    </source>
</evidence>